<sequence length="324" mass="36276">MEKKKSRLIFSPSPAAPPPSPIPTGKGSRSAADQILSEYIDKSIQIPELRLARQVQVHQFKPEEISYESLQMREKDSVRGLMRSVRELGVFKIIDHGISTEELRVALGNSEGIFGLMVECCTRYGDHEKLVWRGDDNQIIEEATAMIGEQKLQVLRQKVERVARQLEGIAQELSEVIGDVQLGESTLSIYSYHPPNIIHPTSSTPQISAPYAFTLHLLLDPTQLCLQDLSFRTTPDTIVVTMGQEIEERSLGEFKSSQGKLLLKPFLHINRPSFSIEQKWSASNAVGDLRNAVGESNKIISLSDQILILLLVAFLYNSLSYIFS</sequence>
<evidence type="ECO:0000313" key="2">
    <source>
        <dbReference type="Proteomes" id="UP000504604"/>
    </source>
</evidence>
<protein>
    <submittedName>
        <fullName evidence="3">Uncharacterized protein LOC105174650</fullName>
    </submittedName>
</protein>
<reference evidence="3" key="1">
    <citation type="submission" date="2025-08" db="UniProtKB">
        <authorList>
            <consortium name="RefSeq"/>
        </authorList>
    </citation>
    <scope>IDENTIFICATION</scope>
</reference>
<gene>
    <name evidence="3" type="primary">LOC105174650</name>
</gene>
<dbReference type="GeneID" id="105174650"/>
<proteinExistence type="predicted"/>
<name>A0A6I9U732_SESIN</name>
<keyword evidence="2" id="KW-1185">Reference proteome</keyword>
<dbReference type="AlphaFoldDB" id="A0A6I9U732"/>
<dbReference type="Proteomes" id="UP000504604">
    <property type="component" value="Linkage group LG11"/>
</dbReference>
<organism evidence="2 3">
    <name type="scientific">Sesamum indicum</name>
    <name type="common">Oriental sesame</name>
    <name type="synonym">Sesamum orientale</name>
    <dbReference type="NCBI Taxonomy" id="4182"/>
    <lineage>
        <taxon>Eukaryota</taxon>
        <taxon>Viridiplantae</taxon>
        <taxon>Streptophyta</taxon>
        <taxon>Embryophyta</taxon>
        <taxon>Tracheophyta</taxon>
        <taxon>Spermatophyta</taxon>
        <taxon>Magnoliopsida</taxon>
        <taxon>eudicotyledons</taxon>
        <taxon>Gunneridae</taxon>
        <taxon>Pentapetalae</taxon>
        <taxon>asterids</taxon>
        <taxon>lamiids</taxon>
        <taxon>Lamiales</taxon>
        <taxon>Pedaliaceae</taxon>
        <taxon>Sesamum</taxon>
    </lineage>
</organism>
<dbReference type="FunCoup" id="A0A6I9U732">
    <property type="interactions" value="180"/>
</dbReference>
<evidence type="ECO:0000256" key="1">
    <source>
        <dbReference type="SAM" id="MobiDB-lite"/>
    </source>
</evidence>
<accession>A0A6I9U732</accession>
<dbReference type="PANTHER" id="PTHR34945:SF4">
    <property type="entry name" value="2-OXOGLUTARATE (2OG) AND FE(II)-DEPENDENT OXYGENASE SUPERFAMILY PROTEIN"/>
    <property type="match status" value="1"/>
</dbReference>
<evidence type="ECO:0000313" key="3">
    <source>
        <dbReference type="RefSeq" id="XP_011095122.1"/>
    </source>
</evidence>
<dbReference type="PANTHER" id="PTHR34945">
    <property type="entry name" value="2-OXOGLUTARATE (2OG) AND FE(II)-DEPENDENT OXYGENASE SUPERFAMILY PROTEIN"/>
    <property type="match status" value="1"/>
</dbReference>
<dbReference type="KEGG" id="sind:105174650"/>
<feature type="region of interest" description="Disordered" evidence="1">
    <location>
        <begin position="1"/>
        <end position="30"/>
    </location>
</feature>
<dbReference type="InParanoid" id="A0A6I9U732"/>
<dbReference type="RefSeq" id="XP_011095122.1">
    <property type="nucleotide sequence ID" value="XM_011096820.2"/>
</dbReference>
<dbReference type="OrthoDB" id="1523082at2759"/>